<dbReference type="GeneID" id="113850915"/>
<dbReference type="AlphaFoldDB" id="A0A8B8K0C9"/>
<feature type="transmembrane region" description="Helical" evidence="2">
    <location>
        <begin position="118"/>
        <end position="139"/>
    </location>
</feature>
<sequence length="535" mass="61376">MKDADDQRVAVVVTNLQDGLSSFFAVALYLVSEAYMGSFSTITFCAAASVMGLMLLWVNETSDSFSHSKYIVYAAIVLLALGGNGKTLLEDFLEHQLREKAKKGRAQNTEPNDVCDKILTTIWVFVPRIIGYIITVIFVYEYGGEVYVRSFQFGALLMGATYLFFYFGYPWYRHENFGFESNAHKIYRVCRTALRRRKLTYPTSWDGYYWENYKQPNLPDRDGHELRLSPQTPRLFRWLDKAAIVKVDVRPQIEEKKGELCVVKEVREVKSLVPLICLGYFTFIAYSLLVAAGNTFFVAQTKYLQSSFKNDSDITVLFLIQSASLHFSQFICFLLRLSFPNLKNSNRKAATVIRISIGLVCAVICCFRAWKVEVRRWSLIDEKGALQNPDIIIPMTTITLFPQFILWGLAEGLVEDGLMILFNEHVAESMRTFEESFSELGFGIGKLVTLPLVLIFKIETDKYDQYFLMLAVLNIIFLLLFLYYSLRYTYREEYKEDEEISTEGRVNHSHHMDIEEVSTGEESLALPAGSPRDST</sequence>
<dbReference type="KEGG" id="aprc:113850915"/>
<evidence type="ECO:0000313" key="3">
    <source>
        <dbReference type="Proteomes" id="UP000694853"/>
    </source>
</evidence>
<protein>
    <submittedName>
        <fullName evidence="4">Protein NRT1/ PTR FAMILY 5.4-like</fullName>
    </submittedName>
</protein>
<dbReference type="PANTHER" id="PTHR11654">
    <property type="entry name" value="OLIGOPEPTIDE TRANSPORTER-RELATED"/>
    <property type="match status" value="1"/>
</dbReference>
<keyword evidence="2" id="KW-0472">Membrane</keyword>
<dbReference type="RefSeq" id="XP_027337232.1">
    <property type="nucleotide sequence ID" value="XM_027481431.1"/>
</dbReference>
<keyword evidence="3" id="KW-1185">Reference proteome</keyword>
<feature type="transmembrane region" description="Helical" evidence="2">
    <location>
        <begin position="466"/>
        <end position="486"/>
    </location>
</feature>
<feature type="transmembrane region" description="Helical" evidence="2">
    <location>
        <begin position="351"/>
        <end position="370"/>
    </location>
</feature>
<dbReference type="Proteomes" id="UP000694853">
    <property type="component" value="Unplaced"/>
</dbReference>
<dbReference type="Gene3D" id="1.20.1250.20">
    <property type="entry name" value="MFS general substrate transporter like domains"/>
    <property type="match status" value="1"/>
</dbReference>
<feature type="transmembrane region" description="Helical" evidence="2">
    <location>
        <begin position="9"/>
        <end position="31"/>
    </location>
</feature>
<feature type="transmembrane region" description="Helical" evidence="2">
    <location>
        <begin position="314"/>
        <end position="339"/>
    </location>
</feature>
<keyword evidence="2" id="KW-0812">Transmembrane</keyword>
<dbReference type="OrthoDB" id="1181826at2759"/>
<proteinExistence type="predicted"/>
<gene>
    <name evidence="4" type="primary">LOC113850915</name>
</gene>
<feature type="transmembrane region" description="Helical" evidence="2">
    <location>
        <begin position="70"/>
        <end position="89"/>
    </location>
</feature>
<feature type="transmembrane region" description="Helical" evidence="2">
    <location>
        <begin position="151"/>
        <end position="172"/>
    </location>
</feature>
<feature type="transmembrane region" description="Helical" evidence="2">
    <location>
        <begin position="37"/>
        <end position="58"/>
    </location>
</feature>
<feature type="transmembrane region" description="Helical" evidence="2">
    <location>
        <begin position="272"/>
        <end position="293"/>
    </location>
</feature>
<reference evidence="3" key="1">
    <citation type="journal article" date="2019" name="Toxins">
        <title>Detection of Abrin-Like and Prepropulchellin-Like Toxin Genes and Transcripts Using Whole Genome Sequencing and Full-Length Transcript Sequencing of Abrus precatorius.</title>
        <authorList>
            <person name="Hovde B.T."/>
            <person name="Daligault H.E."/>
            <person name="Hanschen E.R."/>
            <person name="Kunde Y.A."/>
            <person name="Johnson M.B."/>
            <person name="Starkenburg S.R."/>
            <person name="Johnson S.L."/>
        </authorList>
    </citation>
    <scope>NUCLEOTIDE SEQUENCE [LARGE SCALE GENOMIC DNA]</scope>
</reference>
<feature type="region of interest" description="Disordered" evidence="1">
    <location>
        <begin position="515"/>
        <end position="535"/>
    </location>
</feature>
<evidence type="ECO:0000256" key="1">
    <source>
        <dbReference type="SAM" id="MobiDB-lite"/>
    </source>
</evidence>
<accession>A0A8B8K0C9</accession>
<reference evidence="4" key="2">
    <citation type="submission" date="2025-08" db="UniProtKB">
        <authorList>
            <consortium name="RefSeq"/>
        </authorList>
    </citation>
    <scope>IDENTIFICATION</scope>
    <source>
        <tissue evidence="4">Young leaves</tissue>
    </source>
</reference>
<dbReference type="InterPro" id="IPR036259">
    <property type="entry name" value="MFS_trans_sf"/>
</dbReference>
<evidence type="ECO:0000256" key="2">
    <source>
        <dbReference type="SAM" id="Phobius"/>
    </source>
</evidence>
<keyword evidence="2" id="KW-1133">Transmembrane helix</keyword>
<dbReference type="SUPFAM" id="SSF103473">
    <property type="entry name" value="MFS general substrate transporter"/>
    <property type="match status" value="1"/>
</dbReference>
<name>A0A8B8K0C9_ABRPR</name>
<organism evidence="3 4">
    <name type="scientific">Abrus precatorius</name>
    <name type="common">Indian licorice</name>
    <name type="synonym">Glycine abrus</name>
    <dbReference type="NCBI Taxonomy" id="3816"/>
    <lineage>
        <taxon>Eukaryota</taxon>
        <taxon>Viridiplantae</taxon>
        <taxon>Streptophyta</taxon>
        <taxon>Embryophyta</taxon>
        <taxon>Tracheophyta</taxon>
        <taxon>Spermatophyta</taxon>
        <taxon>Magnoliopsida</taxon>
        <taxon>eudicotyledons</taxon>
        <taxon>Gunneridae</taxon>
        <taxon>Pentapetalae</taxon>
        <taxon>rosids</taxon>
        <taxon>fabids</taxon>
        <taxon>Fabales</taxon>
        <taxon>Fabaceae</taxon>
        <taxon>Papilionoideae</taxon>
        <taxon>50 kb inversion clade</taxon>
        <taxon>NPAAA clade</taxon>
        <taxon>indigoferoid/millettioid clade</taxon>
        <taxon>Abreae</taxon>
        <taxon>Abrus</taxon>
    </lineage>
</organism>
<evidence type="ECO:0000313" key="4">
    <source>
        <dbReference type="RefSeq" id="XP_027337232.1"/>
    </source>
</evidence>
<feature type="transmembrane region" description="Helical" evidence="2">
    <location>
        <begin position="391"/>
        <end position="410"/>
    </location>
</feature>